<feature type="transmembrane region" description="Helical" evidence="1">
    <location>
        <begin position="105"/>
        <end position="133"/>
    </location>
</feature>
<feature type="transmembrane region" description="Helical" evidence="1">
    <location>
        <begin position="241"/>
        <end position="259"/>
    </location>
</feature>
<feature type="transmembrane region" description="Helical" evidence="1">
    <location>
        <begin position="20"/>
        <end position="39"/>
    </location>
</feature>
<keyword evidence="1" id="KW-0812">Transmembrane</keyword>
<protein>
    <submittedName>
        <fullName evidence="2">Uncharacterized protein</fullName>
    </submittedName>
</protein>
<proteinExistence type="predicted"/>
<dbReference type="EMBL" id="JAMQKB010000021">
    <property type="protein sequence ID" value="MDC3425793.1"/>
    <property type="molecule type" value="Genomic_DNA"/>
</dbReference>
<evidence type="ECO:0000313" key="2">
    <source>
        <dbReference type="EMBL" id="MDC3425793.1"/>
    </source>
</evidence>
<dbReference type="Proteomes" id="UP001145050">
    <property type="component" value="Unassembled WGS sequence"/>
</dbReference>
<dbReference type="AlphaFoldDB" id="A0A9X3WWE7"/>
<feature type="transmembrane region" description="Helical" evidence="1">
    <location>
        <begin position="66"/>
        <end position="84"/>
    </location>
</feature>
<evidence type="ECO:0000313" key="3">
    <source>
        <dbReference type="Proteomes" id="UP001145050"/>
    </source>
</evidence>
<organism evidence="2 3">
    <name type="scientific">Terrihalobacillus insolitus</name>
    <dbReference type="NCBI Taxonomy" id="2950438"/>
    <lineage>
        <taxon>Bacteria</taxon>
        <taxon>Bacillati</taxon>
        <taxon>Bacillota</taxon>
        <taxon>Bacilli</taxon>
        <taxon>Bacillales</taxon>
        <taxon>Bacillaceae</taxon>
        <taxon>Terrihalobacillus</taxon>
    </lineage>
</organism>
<feature type="transmembrane region" description="Helical" evidence="1">
    <location>
        <begin position="168"/>
        <end position="190"/>
    </location>
</feature>
<accession>A0A9X3WWE7</accession>
<sequence length="266" mass="30107">MKPYKIIRISIKELFTFKKIWLAIIVYCFVVLPSLMLIARNGAWSDRGIFDLIADVGGALGSTNHHMFYIVAIPIIVTIITQLIEKHEGALYVITFGSRFRAWHSHVTSVVCLSFILTFLILTISFLVGGLFVGMDNTWVHPSGTIGKLLNDREEFQSLVANVTTYKIVFSLFITKFLGFLMISFFALFLKQFIKSGALIMIILIGLAGLDQTGAFIPIFTWRATLSINNWLDPIVTIYNSIYLLIVSLVLYAITGWLYERKDFLS</sequence>
<dbReference type="RefSeq" id="WP_272437611.1">
    <property type="nucleotide sequence ID" value="NZ_JAMQKB010000021.1"/>
</dbReference>
<reference evidence="2" key="1">
    <citation type="submission" date="2022-06" db="EMBL/GenBank/DDBJ databases">
        <title>Aquibacillus sp. a new bacterium isolated from soil saline samples.</title>
        <authorList>
            <person name="Galisteo C."/>
            <person name="De La Haba R."/>
            <person name="Sanchez-Porro C."/>
            <person name="Ventosa A."/>
        </authorList>
    </citation>
    <scope>NUCLEOTIDE SEQUENCE</scope>
    <source>
        <strain evidence="2">3ASR75-11</strain>
    </source>
</reference>
<keyword evidence="1" id="KW-1133">Transmembrane helix</keyword>
<evidence type="ECO:0000256" key="1">
    <source>
        <dbReference type="SAM" id="Phobius"/>
    </source>
</evidence>
<keyword evidence="3" id="KW-1185">Reference proteome</keyword>
<comment type="caution">
    <text evidence="2">The sequence shown here is derived from an EMBL/GenBank/DDBJ whole genome shotgun (WGS) entry which is preliminary data.</text>
</comment>
<gene>
    <name evidence="2" type="ORF">NC797_14895</name>
</gene>
<feature type="transmembrane region" description="Helical" evidence="1">
    <location>
        <begin position="197"/>
        <end position="221"/>
    </location>
</feature>
<name>A0A9X3WWE7_9BACI</name>
<keyword evidence="1" id="KW-0472">Membrane</keyword>